<gene>
    <name evidence="1" type="ORF">V1525DRAFT_399391</name>
</gene>
<organism evidence="1 2">
    <name type="scientific">Lipomyces kononenkoae</name>
    <name type="common">Yeast</name>
    <dbReference type="NCBI Taxonomy" id="34357"/>
    <lineage>
        <taxon>Eukaryota</taxon>
        <taxon>Fungi</taxon>
        <taxon>Dikarya</taxon>
        <taxon>Ascomycota</taxon>
        <taxon>Saccharomycotina</taxon>
        <taxon>Lipomycetes</taxon>
        <taxon>Lipomycetales</taxon>
        <taxon>Lipomycetaceae</taxon>
        <taxon>Lipomyces</taxon>
    </lineage>
</organism>
<accession>A0ACC3T5B7</accession>
<keyword evidence="1" id="KW-0032">Aminotransferase</keyword>
<name>A0ACC3T5B7_LIPKO</name>
<comment type="caution">
    <text evidence="1">The sequence shown here is derived from an EMBL/GenBank/DDBJ whole genome shotgun (WGS) entry which is preliminary data.</text>
</comment>
<dbReference type="Proteomes" id="UP001433508">
    <property type="component" value="Unassembled WGS sequence"/>
</dbReference>
<evidence type="ECO:0000313" key="1">
    <source>
        <dbReference type="EMBL" id="KAK9238959.1"/>
    </source>
</evidence>
<keyword evidence="1" id="KW-0808">Transferase</keyword>
<evidence type="ECO:0000313" key="2">
    <source>
        <dbReference type="Proteomes" id="UP001433508"/>
    </source>
</evidence>
<protein>
    <submittedName>
        <fullName evidence="1">Aminotransferase</fullName>
    </submittedName>
</protein>
<dbReference type="EMBL" id="MU971350">
    <property type="protein sequence ID" value="KAK9238959.1"/>
    <property type="molecule type" value="Genomic_DNA"/>
</dbReference>
<sequence length="390" mass="43362">MPPSIENTPSSDCPVQTFRARDLTITRSTNLKPFSDPRTMIGSSTDHMLKVSWSSSTGWGAPEIVPYAPIPLDPAATVLHYANECFEGMKAYRNKNTGKIQVFRPDLNAKRLNMSADRIALPSFDNDEFITLLRAYVVVEERWLAWSGNAAFTEADESDFLYLRPMMIGTTPRLGLAKPNDAMLLIIACKFPSWHSRPLRLLASSPAETVRAWPGGFGFAKVGANYGPTLQYQNHAASLGYDQVLWLFDADKRYVTEAGGANFFVVWRTDDGDVELVTAPLEAKTVLDGVTRRSVIELVRERMPDIRVTERQFSVDEIAAAVDSQKIIEAFACGTAFFIAPVGEIGITGRDVKIPLKVEGKSGVYARTIKRWLEEIFYGEIDHAWGVTVN</sequence>
<keyword evidence="2" id="KW-1185">Reference proteome</keyword>
<proteinExistence type="predicted"/>
<reference evidence="2" key="1">
    <citation type="journal article" date="2024" name="Front. Bioeng. Biotechnol.">
        <title>Genome-scale model development and genomic sequencing of the oleaginous clade Lipomyces.</title>
        <authorList>
            <person name="Czajka J.J."/>
            <person name="Han Y."/>
            <person name="Kim J."/>
            <person name="Mondo S.J."/>
            <person name="Hofstad B.A."/>
            <person name="Robles A."/>
            <person name="Haridas S."/>
            <person name="Riley R."/>
            <person name="LaButti K."/>
            <person name="Pangilinan J."/>
            <person name="Andreopoulos W."/>
            <person name="Lipzen A."/>
            <person name="Yan J."/>
            <person name="Wang M."/>
            <person name="Ng V."/>
            <person name="Grigoriev I.V."/>
            <person name="Spatafora J.W."/>
            <person name="Magnuson J.K."/>
            <person name="Baker S.E."/>
            <person name="Pomraning K.R."/>
        </authorList>
    </citation>
    <scope>NUCLEOTIDE SEQUENCE [LARGE SCALE GENOMIC DNA]</scope>
    <source>
        <strain evidence="2">CBS 7786</strain>
    </source>
</reference>